<dbReference type="InterPro" id="IPR003615">
    <property type="entry name" value="HNH_nuc"/>
</dbReference>
<accession>A0AAU8CPH2</accession>
<dbReference type="EC" id="3.1.-.-" evidence="3"/>
<dbReference type="SUPFAM" id="SSF54060">
    <property type="entry name" value="His-Me finger endonucleases"/>
    <property type="match status" value="1"/>
</dbReference>
<dbReference type="EMBL" id="CP159253">
    <property type="protein sequence ID" value="XCG48244.1"/>
    <property type="molecule type" value="Genomic_DNA"/>
</dbReference>
<feature type="region of interest" description="Disordered" evidence="1">
    <location>
        <begin position="88"/>
        <end position="117"/>
    </location>
</feature>
<feature type="domain" description="HNH nuclease" evidence="2">
    <location>
        <begin position="61"/>
        <end position="105"/>
    </location>
</feature>
<evidence type="ECO:0000256" key="1">
    <source>
        <dbReference type="SAM" id="MobiDB-lite"/>
    </source>
</evidence>
<evidence type="ECO:0000313" key="3">
    <source>
        <dbReference type="EMBL" id="XCG48244.1"/>
    </source>
</evidence>
<dbReference type="GO" id="GO:0003677">
    <property type="term" value="F:DNA binding"/>
    <property type="evidence" value="ECO:0007669"/>
    <property type="project" value="InterPro"/>
</dbReference>
<dbReference type="InterPro" id="IPR044925">
    <property type="entry name" value="His-Me_finger_sf"/>
</dbReference>
<dbReference type="InterPro" id="IPR016177">
    <property type="entry name" value="DNA-bd_dom_sf"/>
</dbReference>
<dbReference type="AlphaFoldDB" id="A0AAU8CPH2"/>
<name>A0AAU8CPH2_9HYPH</name>
<keyword evidence="3" id="KW-0378">Hydrolase</keyword>
<proteinExistence type="predicted"/>
<dbReference type="RefSeq" id="WP_353644223.1">
    <property type="nucleotide sequence ID" value="NZ_CP159253.1"/>
</dbReference>
<dbReference type="SUPFAM" id="SSF54171">
    <property type="entry name" value="DNA-binding domain"/>
    <property type="match status" value="1"/>
</dbReference>
<gene>
    <name evidence="3" type="ORF">ABVK50_23860</name>
</gene>
<dbReference type="Pfam" id="PF13392">
    <property type="entry name" value="HNH_3"/>
    <property type="match status" value="1"/>
</dbReference>
<keyword evidence="3" id="KW-0255">Endonuclease</keyword>
<protein>
    <submittedName>
        <fullName evidence="3">HNH endonuclease signature motif containing protein</fullName>
        <ecNumber evidence="3">3.1.-.-</ecNumber>
    </submittedName>
</protein>
<evidence type="ECO:0000259" key="2">
    <source>
        <dbReference type="Pfam" id="PF13392"/>
    </source>
</evidence>
<reference evidence="3" key="1">
    <citation type="submission" date="2024-06" db="EMBL/GenBank/DDBJ databases">
        <title>Mesorhizobium karijinii sp. nov., a symbiont of the iconic Swainsona formosa from arid Australia.</title>
        <authorList>
            <person name="Hill Y.J."/>
            <person name="Watkin E.L.J."/>
            <person name="O'Hara G.W."/>
            <person name="Terpolilli J."/>
            <person name="Tye M.L."/>
            <person name="Kohlmeier M.G."/>
        </authorList>
    </citation>
    <scope>NUCLEOTIDE SEQUENCE</scope>
    <source>
        <strain evidence="3">WSM2240</strain>
    </source>
</reference>
<sequence length="174" mass="19812">MTVRPQSPALTAERARELLIYDPETGALHWRVSRPGLRAGALAGTRTSEGYTQVEIDYRLYRAHRVIWLIMTGKWPKHQVDHRNGMRADNRWRNLRDATPLQNARNRRPGASNTSGRIGVGYIKDQAKWSAYIGLNNRTIHLGCFDKVEDAIAARAEAERHHFGEFAPDAELSR</sequence>
<keyword evidence="3" id="KW-0540">Nuclease</keyword>
<dbReference type="Gene3D" id="3.90.75.20">
    <property type="match status" value="1"/>
</dbReference>
<dbReference type="GO" id="GO:0016787">
    <property type="term" value="F:hydrolase activity"/>
    <property type="evidence" value="ECO:0007669"/>
    <property type="project" value="UniProtKB-KW"/>
</dbReference>
<dbReference type="GO" id="GO:0004519">
    <property type="term" value="F:endonuclease activity"/>
    <property type="evidence" value="ECO:0007669"/>
    <property type="project" value="UniProtKB-KW"/>
</dbReference>
<organism evidence="3">
    <name type="scientific">Mesorhizobium sp. WSM2240</name>
    <dbReference type="NCBI Taxonomy" id="3228851"/>
    <lineage>
        <taxon>Bacteria</taxon>
        <taxon>Pseudomonadati</taxon>
        <taxon>Pseudomonadota</taxon>
        <taxon>Alphaproteobacteria</taxon>
        <taxon>Hyphomicrobiales</taxon>
        <taxon>Phyllobacteriaceae</taxon>
        <taxon>Mesorhizobium</taxon>
    </lineage>
</organism>